<keyword evidence="2" id="KW-0808">Transferase</keyword>
<evidence type="ECO:0000313" key="3">
    <source>
        <dbReference type="Proteomes" id="UP001174694"/>
    </source>
</evidence>
<name>A0AA38VK99_9PEZI</name>
<proteinExistence type="predicted"/>
<protein>
    <submittedName>
        <fullName evidence="2">Serine threonine-protein kinase ppk6</fullName>
    </submittedName>
</protein>
<feature type="compositionally biased region" description="Low complexity" evidence="1">
    <location>
        <begin position="376"/>
        <end position="403"/>
    </location>
</feature>
<accession>A0AA38VK99</accession>
<sequence length="622" mass="66180">MSADLLAELDSFYTGNSNNKSGKGAQPSQPPIQQATPANDPFSFVSPTFAPNQPSYQPPPQQPQAWSSFQTQTQQSGSSWGNLTGLDSLQSNTKDNGQDDDGWGDFEVATPVVDTAPPAPKPSNNTSISSVMPAANSNTTGRTRIVRAPTLDLMTNNLVDFGAPSSTTTLETWHEQPPTPLSQPQVKNKNSDPNVLFDADDFDGVAPSADSEDDDFGDFETVDTSPVKPPVDLISTNVGSPTSPAKIQPPSQFLSTLSINASPTSPYPQAPRSPSFQERNPFPGLGLKTPVSAEIPKDVKPTKSPSPVTAWPSLDSKPKSAAKKSEVFDDDWAEFEEFPPEAASPAPHASPPKQAAKQIPKAQPSPPQSTWDWDAVDSAPSVPSASKAPQPAAAAADVSSIPDDVPPPTNIPPPSILLSIFPELFERANTALLKPTANQPAPVKSRVLSDPATATFLRGHLLLATVAARVLAGRKQRWHRDKFLAQGMSISAAGGKGGMKLAGVDKAQTAREDREAADVVAAWRGRVGRLRSAVAAANAAGAGGEGPPLRVPEISDKMAVQTAKMVPTAPKACVVCGLKRDERVGGVDVDVEDSFGEWWVEYWGHRACRNFWLEHEGMLRQR</sequence>
<feature type="compositionally biased region" description="Polar residues" evidence="1">
    <location>
        <begin position="182"/>
        <end position="193"/>
    </location>
</feature>
<comment type="caution">
    <text evidence="2">The sequence shown here is derived from an EMBL/GenBank/DDBJ whole genome shotgun (WGS) entry which is preliminary data.</text>
</comment>
<feature type="compositionally biased region" description="Low complexity" evidence="1">
    <location>
        <begin position="63"/>
        <end position="81"/>
    </location>
</feature>
<dbReference type="PANTHER" id="PTHR42084:SF1">
    <property type="entry name" value="SERINE_THREONINE-PROTEIN KINASE PPK6"/>
    <property type="match status" value="1"/>
</dbReference>
<dbReference type="GO" id="GO:0016301">
    <property type="term" value="F:kinase activity"/>
    <property type="evidence" value="ECO:0007669"/>
    <property type="project" value="UniProtKB-KW"/>
</dbReference>
<feature type="compositionally biased region" description="Polar residues" evidence="1">
    <location>
        <begin position="123"/>
        <end position="142"/>
    </location>
</feature>
<feature type="compositionally biased region" description="Polar residues" evidence="1">
    <location>
        <begin position="234"/>
        <end position="264"/>
    </location>
</feature>
<dbReference type="PANTHER" id="PTHR42084">
    <property type="entry name" value="YALI0E26631P"/>
    <property type="match status" value="1"/>
</dbReference>
<feature type="region of interest" description="Disordered" evidence="1">
    <location>
        <begin position="1"/>
        <end position="143"/>
    </location>
</feature>
<feature type="compositionally biased region" description="Low complexity" evidence="1">
    <location>
        <begin position="340"/>
        <end position="358"/>
    </location>
</feature>
<keyword evidence="3" id="KW-1185">Reference proteome</keyword>
<reference evidence="2" key="1">
    <citation type="submission" date="2022-07" db="EMBL/GenBank/DDBJ databases">
        <title>Fungi with potential for degradation of polypropylene.</title>
        <authorList>
            <person name="Gostincar C."/>
        </authorList>
    </citation>
    <scope>NUCLEOTIDE SEQUENCE</scope>
    <source>
        <strain evidence="2">EXF-13308</strain>
    </source>
</reference>
<gene>
    <name evidence="2" type="ORF">NKR23_g9190</name>
</gene>
<evidence type="ECO:0000313" key="2">
    <source>
        <dbReference type="EMBL" id="KAJ9137284.1"/>
    </source>
</evidence>
<dbReference type="EMBL" id="JANBVO010000035">
    <property type="protein sequence ID" value="KAJ9137284.1"/>
    <property type="molecule type" value="Genomic_DNA"/>
</dbReference>
<dbReference type="Proteomes" id="UP001174694">
    <property type="component" value="Unassembled WGS sequence"/>
</dbReference>
<feature type="compositionally biased region" description="Acidic residues" evidence="1">
    <location>
        <begin position="328"/>
        <end position="339"/>
    </location>
</feature>
<feature type="compositionally biased region" description="Polar residues" evidence="1">
    <location>
        <begin position="85"/>
        <end position="95"/>
    </location>
</feature>
<evidence type="ECO:0000256" key="1">
    <source>
        <dbReference type="SAM" id="MobiDB-lite"/>
    </source>
</evidence>
<feature type="region of interest" description="Disordered" evidence="1">
    <location>
        <begin position="168"/>
        <end position="410"/>
    </location>
</feature>
<organism evidence="2 3">
    <name type="scientific">Pleurostoma richardsiae</name>
    <dbReference type="NCBI Taxonomy" id="41990"/>
    <lineage>
        <taxon>Eukaryota</taxon>
        <taxon>Fungi</taxon>
        <taxon>Dikarya</taxon>
        <taxon>Ascomycota</taxon>
        <taxon>Pezizomycotina</taxon>
        <taxon>Sordariomycetes</taxon>
        <taxon>Sordariomycetidae</taxon>
        <taxon>Calosphaeriales</taxon>
        <taxon>Pleurostomataceae</taxon>
        <taxon>Pleurostoma</taxon>
    </lineage>
</organism>
<dbReference type="AlphaFoldDB" id="A0AA38VK99"/>
<keyword evidence="2" id="KW-0418">Kinase</keyword>
<feature type="compositionally biased region" description="Acidic residues" evidence="1">
    <location>
        <begin position="210"/>
        <end position="221"/>
    </location>
</feature>